<gene>
    <name evidence="1" type="ORF">GBAR_LOCUS16692</name>
</gene>
<name>A0AA35WWP3_GEOBA</name>
<keyword evidence="2" id="KW-1185">Reference proteome</keyword>
<accession>A0AA35WWP3</accession>
<comment type="caution">
    <text evidence="1">The sequence shown here is derived from an EMBL/GenBank/DDBJ whole genome shotgun (WGS) entry which is preliminary data.</text>
</comment>
<sequence>MHTSYYELSEKVCRLGQVRDQQHSRLHSVSSVTYTCSIHHFQNSIETCGFIA</sequence>
<evidence type="ECO:0000313" key="2">
    <source>
        <dbReference type="Proteomes" id="UP001174909"/>
    </source>
</evidence>
<reference evidence="1" key="1">
    <citation type="submission" date="2023-03" db="EMBL/GenBank/DDBJ databases">
        <authorList>
            <person name="Steffen K."/>
            <person name="Cardenas P."/>
        </authorList>
    </citation>
    <scope>NUCLEOTIDE SEQUENCE</scope>
</reference>
<proteinExistence type="predicted"/>
<protein>
    <submittedName>
        <fullName evidence="1">Uncharacterized protein</fullName>
    </submittedName>
</protein>
<dbReference type="EMBL" id="CASHTH010002400">
    <property type="protein sequence ID" value="CAI8029380.1"/>
    <property type="molecule type" value="Genomic_DNA"/>
</dbReference>
<dbReference type="AlphaFoldDB" id="A0AA35WWP3"/>
<organism evidence="1 2">
    <name type="scientific">Geodia barretti</name>
    <name type="common">Barrett's horny sponge</name>
    <dbReference type="NCBI Taxonomy" id="519541"/>
    <lineage>
        <taxon>Eukaryota</taxon>
        <taxon>Metazoa</taxon>
        <taxon>Porifera</taxon>
        <taxon>Demospongiae</taxon>
        <taxon>Heteroscleromorpha</taxon>
        <taxon>Tetractinellida</taxon>
        <taxon>Astrophorina</taxon>
        <taxon>Geodiidae</taxon>
        <taxon>Geodia</taxon>
    </lineage>
</organism>
<dbReference type="Proteomes" id="UP001174909">
    <property type="component" value="Unassembled WGS sequence"/>
</dbReference>
<evidence type="ECO:0000313" key="1">
    <source>
        <dbReference type="EMBL" id="CAI8029380.1"/>
    </source>
</evidence>